<dbReference type="EMBL" id="GG750518">
    <property type="protein sequence ID" value="KMW69605.1"/>
    <property type="molecule type" value="Genomic_DNA"/>
</dbReference>
<sequence length="58" mass="6848">SKCAFCARDHKTSKHKYETCSKRDEICQYTLLKYSNYKEKHASNEAQSQSRTEEKSQI</sequence>
<feature type="non-terminal residue" evidence="1">
    <location>
        <position position="58"/>
    </location>
</feature>
<name>A0A0J9EWQ3_AJEDA</name>
<reference evidence="1" key="1">
    <citation type="submission" date="2010-03" db="EMBL/GenBank/DDBJ databases">
        <title>Annotation of Blastomyces dermatitidis strain ATCC 18188.</title>
        <authorList>
            <consortium name="The Broad Institute Genome Sequencing Platform"/>
            <consortium name="Broad Institute Genome Sequencing Center for Infectious Disease."/>
            <person name="Cuomo C."/>
            <person name="Klein B."/>
            <person name="Sullivan T."/>
            <person name="Heitman J."/>
            <person name="Young S."/>
            <person name="Zeng Q."/>
            <person name="Gargeya S."/>
            <person name="Alvarado L."/>
            <person name="Berlin A.M."/>
            <person name="Chapman S.B."/>
            <person name="Chen Z."/>
            <person name="Freedman E."/>
            <person name="Gellesch M."/>
            <person name="Goldberg J."/>
            <person name="Griggs A."/>
            <person name="Gujja S."/>
            <person name="Heilman E."/>
            <person name="Heiman D."/>
            <person name="Howarth C."/>
            <person name="Mehta T."/>
            <person name="Neiman D."/>
            <person name="Pearson M."/>
            <person name="Roberts A."/>
            <person name="Saif S."/>
            <person name="Shea T."/>
            <person name="Shenoy N."/>
            <person name="Sisk P."/>
            <person name="Stolte C."/>
            <person name="Sykes S."/>
            <person name="White J."/>
            <person name="Yandava C."/>
            <person name="Haas B."/>
            <person name="Nusbaum C."/>
            <person name="Birren B."/>
        </authorList>
    </citation>
    <scope>NUCLEOTIDE SEQUENCE</scope>
    <source>
        <strain evidence="1">ATCC 18188</strain>
    </source>
</reference>
<accession>A0A0J9EWQ3</accession>
<dbReference type="AlphaFoldDB" id="A0A0J9EWQ3"/>
<protein>
    <submittedName>
        <fullName evidence="1">Uncharacterized protein</fullName>
    </submittedName>
</protein>
<dbReference type="Proteomes" id="UP000007802">
    <property type="component" value="Unassembled WGS sequence"/>
</dbReference>
<feature type="non-terminal residue" evidence="1">
    <location>
        <position position="1"/>
    </location>
</feature>
<proteinExistence type="predicted"/>
<organism evidence="1">
    <name type="scientific">Ajellomyces dermatitidis (strain ATCC 18188 / CBS 674.68)</name>
    <name type="common">Blastomyces dermatitidis</name>
    <dbReference type="NCBI Taxonomy" id="653446"/>
    <lineage>
        <taxon>Eukaryota</taxon>
        <taxon>Fungi</taxon>
        <taxon>Dikarya</taxon>
        <taxon>Ascomycota</taxon>
        <taxon>Pezizomycotina</taxon>
        <taxon>Eurotiomycetes</taxon>
        <taxon>Eurotiomycetidae</taxon>
        <taxon>Onygenales</taxon>
        <taxon>Ajellomycetaceae</taxon>
        <taxon>Blastomyces</taxon>
    </lineage>
</organism>
<gene>
    <name evidence="1" type="ORF">BDDG_13749</name>
</gene>
<evidence type="ECO:0000313" key="1">
    <source>
        <dbReference type="EMBL" id="KMW69605.1"/>
    </source>
</evidence>